<dbReference type="RefSeq" id="WP_358361669.1">
    <property type="nucleotide sequence ID" value="NZ_JBEZFP010000121.1"/>
</dbReference>
<feature type="domain" description="DUF4180" evidence="1">
    <location>
        <begin position="9"/>
        <end position="119"/>
    </location>
</feature>
<dbReference type="EMBL" id="JBEZFP010000121">
    <property type="protein sequence ID" value="MEU8138383.1"/>
    <property type="molecule type" value="Genomic_DNA"/>
</dbReference>
<dbReference type="InterPro" id="IPR025438">
    <property type="entry name" value="DUF4180"/>
</dbReference>
<keyword evidence="3" id="KW-1185">Reference proteome</keyword>
<evidence type="ECO:0000313" key="2">
    <source>
        <dbReference type="EMBL" id="MEU8138383.1"/>
    </source>
</evidence>
<dbReference type="Pfam" id="PF13788">
    <property type="entry name" value="DUF4180"/>
    <property type="match status" value="1"/>
</dbReference>
<sequence>MSDVLELMHGTPVLVCAPDGGVVGGEHDATDLIGDAFGHGATWVAVPVERFGDGFFDLRTRVAGDIVQKFANYRIGLAVLGDVAPRTAASKAFRDFVHEADQGRQLWFVPDLAALRARLAPSAAADGPVTS</sequence>
<protein>
    <submittedName>
        <fullName evidence="2">DUF4180 domain-containing protein</fullName>
    </submittedName>
</protein>
<comment type="caution">
    <text evidence="2">The sequence shown here is derived from an EMBL/GenBank/DDBJ whole genome shotgun (WGS) entry which is preliminary data.</text>
</comment>
<accession>A0ABV3DRL7</accession>
<proteinExistence type="predicted"/>
<organism evidence="2 3">
    <name type="scientific">Streptodolium elevatio</name>
    <dbReference type="NCBI Taxonomy" id="3157996"/>
    <lineage>
        <taxon>Bacteria</taxon>
        <taxon>Bacillati</taxon>
        <taxon>Actinomycetota</taxon>
        <taxon>Actinomycetes</taxon>
        <taxon>Kitasatosporales</taxon>
        <taxon>Streptomycetaceae</taxon>
        <taxon>Streptodolium</taxon>
    </lineage>
</organism>
<dbReference type="Proteomes" id="UP001551482">
    <property type="component" value="Unassembled WGS sequence"/>
</dbReference>
<gene>
    <name evidence="2" type="ORF">AB0C36_33385</name>
</gene>
<reference evidence="2 3" key="1">
    <citation type="submission" date="2024-06" db="EMBL/GenBank/DDBJ databases">
        <title>The Natural Products Discovery Center: Release of the First 8490 Sequenced Strains for Exploring Actinobacteria Biosynthetic Diversity.</title>
        <authorList>
            <person name="Kalkreuter E."/>
            <person name="Kautsar S.A."/>
            <person name="Yang D."/>
            <person name="Bader C.D."/>
            <person name="Teijaro C.N."/>
            <person name="Fluegel L."/>
            <person name="Davis C.M."/>
            <person name="Simpson J.R."/>
            <person name="Lauterbach L."/>
            <person name="Steele A.D."/>
            <person name="Gui C."/>
            <person name="Meng S."/>
            <person name="Li G."/>
            <person name="Viehrig K."/>
            <person name="Ye F."/>
            <person name="Su P."/>
            <person name="Kiefer A.F."/>
            <person name="Nichols A."/>
            <person name="Cepeda A.J."/>
            <person name="Yan W."/>
            <person name="Fan B."/>
            <person name="Jiang Y."/>
            <person name="Adhikari A."/>
            <person name="Zheng C.-J."/>
            <person name="Schuster L."/>
            <person name="Cowan T.M."/>
            <person name="Smanski M.J."/>
            <person name="Chevrette M.G."/>
            <person name="De Carvalho L.P.S."/>
            <person name="Shen B."/>
        </authorList>
    </citation>
    <scope>NUCLEOTIDE SEQUENCE [LARGE SCALE GENOMIC DNA]</scope>
    <source>
        <strain evidence="2 3">NPDC048946</strain>
    </source>
</reference>
<evidence type="ECO:0000259" key="1">
    <source>
        <dbReference type="Pfam" id="PF13788"/>
    </source>
</evidence>
<name>A0ABV3DRL7_9ACTN</name>
<evidence type="ECO:0000313" key="3">
    <source>
        <dbReference type="Proteomes" id="UP001551482"/>
    </source>
</evidence>